<feature type="compositionally biased region" description="Acidic residues" evidence="1">
    <location>
        <begin position="347"/>
        <end position="359"/>
    </location>
</feature>
<evidence type="ECO:0000313" key="2">
    <source>
        <dbReference type="EMBL" id="TFY73108.1"/>
    </source>
</evidence>
<comment type="caution">
    <text evidence="2">The sequence shown here is derived from an EMBL/GenBank/DDBJ whole genome shotgun (WGS) entry which is preliminary data.</text>
</comment>
<feature type="compositionally biased region" description="Polar residues" evidence="1">
    <location>
        <begin position="38"/>
        <end position="49"/>
    </location>
</feature>
<feature type="compositionally biased region" description="Low complexity" evidence="1">
    <location>
        <begin position="58"/>
        <end position="69"/>
    </location>
</feature>
<dbReference type="Proteomes" id="UP000298061">
    <property type="component" value="Unassembled WGS sequence"/>
</dbReference>
<name>A0A4Y9ZH52_9AGAM</name>
<dbReference type="AlphaFoldDB" id="A0A4Y9ZH52"/>
<feature type="compositionally biased region" description="Low complexity" evidence="1">
    <location>
        <begin position="279"/>
        <end position="298"/>
    </location>
</feature>
<keyword evidence="3" id="KW-1185">Reference proteome</keyword>
<organism evidence="2 3">
    <name type="scientific">Hericium alpestre</name>
    <dbReference type="NCBI Taxonomy" id="135208"/>
    <lineage>
        <taxon>Eukaryota</taxon>
        <taxon>Fungi</taxon>
        <taxon>Dikarya</taxon>
        <taxon>Basidiomycota</taxon>
        <taxon>Agaricomycotina</taxon>
        <taxon>Agaricomycetes</taxon>
        <taxon>Russulales</taxon>
        <taxon>Hericiaceae</taxon>
        <taxon>Hericium</taxon>
    </lineage>
</organism>
<dbReference type="EMBL" id="SFCI01003295">
    <property type="protein sequence ID" value="TFY73108.1"/>
    <property type="molecule type" value="Genomic_DNA"/>
</dbReference>
<evidence type="ECO:0000313" key="3">
    <source>
        <dbReference type="Proteomes" id="UP000298061"/>
    </source>
</evidence>
<accession>A0A4Y9ZH52</accession>
<proteinExistence type="predicted"/>
<protein>
    <submittedName>
        <fullName evidence="2">Uncharacterized protein</fullName>
    </submittedName>
</protein>
<reference evidence="2 3" key="1">
    <citation type="submission" date="2019-02" db="EMBL/GenBank/DDBJ databases">
        <title>Genome sequencing of the rare red list fungi Hericium alpestre (H. flagellum).</title>
        <authorList>
            <person name="Buettner E."/>
            <person name="Kellner H."/>
        </authorList>
    </citation>
    <scope>NUCLEOTIDE SEQUENCE [LARGE SCALE GENOMIC DNA]</scope>
    <source>
        <strain evidence="2 3">DSM 108284</strain>
    </source>
</reference>
<feature type="region of interest" description="Disordered" evidence="1">
    <location>
        <begin position="33"/>
        <end position="81"/>
    </location>
</feature>
<gene>
    <name evidence="2" type="ORF">EWM64_g10904</name>
</gene>
<feature type="region of interest" description="Disordered" evidence="1">
    <location>
        <begin position="276"/>
        <end position="359"/>
    </location>
</feature>
<sequence length="359" mass="39434">MPNPYASTSAPPAGDAQPALSVHEWQMPQAAGHYAPTSAPQQTCPCQTVSSSQGGGSAATASSHNTAATERTYPGIAPDPRFHDDMRLTHNNMTVPEMVEYWHEHPQQVPDGVGGYSGQITLRRGEAWILVSNSSPPRSPENDQHMWWTCKIMNLFSVPGWFNQITRRLHVCWSNMLNTILYARDMQNVTPEQVVEHLLCNGITNNMVILLEEISCMHHNWILHHADDDMSDWPCEPMVQMMIKLSAPNNVTSGPSTIHAESALVDSHMIVDCDDPTNSACSPHHSRSSSQSPTNSVSFVEDLYEPTKRAAQDPDGGDEPNLDSIASSAEGDMRSAPLKSPPLPPLPDEDEDDLMQGPE</sequence>
<evidence type="ECO:0000256" key="1">
    <source>
        <dbReference type="SAM" id="MobiDB-lite"/>
    </source>
</evidence>